<dbReference type="SUPFAM" id="SSF116734">
    <property type="entry name" value="DNA methylase specificity domain"/>
    <property type="match status" value="2"/>
</dbReference>
<dbReference type="RefSeq" id="WP_096205342.1">
    <property type="nucleotide sequence ID" value="NZ_FZMP01000117.1"/>
</dbReference>
<feature type="domain" description="Type I restriction modification DNA specificity" evidence="4">
    <location>
        <begin position="366"/>
        <end position="546"/>
    </location>
</feature>
<dbReference type="InterPro" id="IPR044946">
    <property type="entry name" value="Restrct_endonuc_typeI_TRD_sf"/>
</dbReference>
<keyword evidence="3" id="KW-0238">DNA-binding</keyword>
<feature type="domain" description="Type I restriction modification DNA specificity" evidence="4">
    <location>
        <begin position="78"/>
        <end position="254"/>
    </location>
</feature>
<evidence type="ECO:0000313" key="6">
    <source>
        <dbReference type="Proteomes" id="UP000218615"/>
    </source>
</evidence>
<dbReference type="Pfam" id="PF01420">
    <property type="entry name" value="Methylase_S"/>
    <property type="match status" value="2"/>
</dbReference>
<proteinExistence type="inferred from homology"/>
<evidence type="ECO:0000256" key="3">
    <source>
        <dbReference type="ARBA" id="ARBA00023125"/>
    </source>
</evidence>
<comment type="similarity">
    <text evidence="1">Belongs to the type-I restriction system S methylase family.</text>
</comment>
<evidence type="ECO:0000259" key="4">
    <source>
        <dbReference type="Pfam" id="PF01420"/>
    </source>
</evidence>
<dbReference type="PANTHER" id="PTHR43140">
    <property type="entry name" value="TYPE-1 RESTRICTION ENZYME ECOKI SPECIFICITY PROTEIN"/>
    <property type="match status" value="1"/>
</dbReference>
<dbReference type="EMBL" id="FZMP01000117">
    <property type="protein sequence ID" value="SNQ60835.1"/>
    <property type="molecule type" value="Genomic_DNA"/>
</dbReference>
<accession>A0A284VNH0</accession>
<dbReference type="InterPro" id="IPR000055">
    <property type="entry name" value="Restrct_endonuc_typeI_TRD"/>
</dbReference>
<keyword evidence="6" id="KW-1185">Reference proteome</keyword>
<dbReference type="CDD" id="cd17246">
    <property type="entry name" value="RMtype1_S_SonII-TRD2-CR2_like"/>
    <property type="match status" value="1"/>
</dbReference>
<dbReference type="AlphaFoldDB" id="A0A284VNH0"/>
<dbReference type="InterPro" id="IPR051212">
    <property type="entry name" value="Type-I_RE_S_subunit"/>
</dbReference>
<gene>
    <name evidence="5" type="ORF">MNV_2030037</name>
</gene>
<reference evidence="6" key="1">
    <citation type="submission" date="2017-06" db="EMBL/GenBank/DDBJ databases">
        <authorList>
            <person name="Cremers G."/>
        </authorList>
    </citation>
    <scope>NUCLEOTIDE SEQUENCE [LARGE SCALE GENOMIC DNA]</scope>
</reference>
<evidence type="ECO:0000313" key="5">
    <source>
        <dbReference type="EMBL" id="SNQ60835.1"/>
    </source>
</evidence>
<keyword evidence="2" id="KW-0680">Restriction system</keyword>
<dbReference type="Gene3D" id="3.90.220.20">
    <property type="entry name" value="DNA methylase specificity domains"/>
    <property type="match status" value="2"/>
</dbReference>
<sequence length="574" mass="64758">MKLETFFDNFELLADAPNGVQKLREMILQLAVRGKLVPQDANDEPAGVLVEKLMKGKKIKKTNDLIPIHENEIPYEIPVGWKWVRLGNIFSLKTGATPSTKNLNYWNGNIRWLKSGDVNQGKIFDCEGRITEKGLENSNCKILPIDSVLIALNGQGKTRGTVAMLRIEAACNQSLVAMISENKEDFIPEYLLFYLKANYMNIRNITGHKQRRGLNMKIVGNLLVALPPSNEQYRIVARVDHLMSLCDELEARQQKKRESRARLNNAALDRLLAARAPGEFAEGWRRISDNFDLLYDAPENVGALRQAILQLAVMGKLVAQDASDEPASVLLEKIEAEKENLVRDKKIKKAEPLPPIEMEEAPFDLPNGWQWAKLGNLCELITKGSSPKWQGVNYVEPENGILFITSENVGSYLLNLKEPKYVEKKFNEIEPRSILKQNDILMNIVGASIGRTAIYDRNDIANINQAVCLIRVIDKQNLLNLRYLLHFFNSPICISFMFDKQVDNARANLSMGNISKFPVPLPPYLEQERIADKVNQLMSLCDNLEASLSRSQADGERLMEEVVRVVSGADCKSK</sequence>
<dbReference type="CDD" id="cd17294">
    <property type="entry name" value="RMtype1_S_MmaC7ORF19P_TRD1-CR1_like"/>
    <property type="match status" value="1"/>
</dbReference>
<organism evidence="5 6">
    <name type="scientific">Candidatus Methanoperedens nitratireducens</name>
    <dbReference type="NCBI Taxonomy" id="1392998"/>
    <lineage>
        <taxon>Archaea</taxon>
        <taxon>Methanobacteriati</taxon>
        <taxon>Methanobacteriota</taxon>
        <taxon>Stenosarchaea group</taxon>
        <taxon>Methanomicrobia</taxon>
        <taxon>Methanosarcinales</taxon>
        <taxon>ANME-2 cluster</taxon>
        <taxon>Candidatus Methanoperedentaceae</taxon>
        <taxon>Candidatus Methanoperedens</taxon>
    </lineage>
</organism>
<evidence type="ECO:0000256" key="2">
    <source>
        <dbReference type="ARBA" id="ARBA00022747"/>
    </source>
</evidence>
<dbReference type="GO" id="GO:0003677">
    <property type="term" value="F:DNA binding"/>
    <property type="evidence" value="ECO:0007669"/>
    <property type="project" value="UniProtKB-KW"/>
</dbReference>
<dbReference type="PANTHER" id="PTHR43140:SF1">
    <property type="entry name" value="TYPE I RESTRICTION ENZYME ECOKI SPECIFICITY SUBUNIT"/>
    <property type="match status" value="1"/>
</dbReference>
<dbReference type="Proteomes" id="UP000218615">
    <property type="component" value="Unassembled WGS sequence"/>
</dbReference>
<protein>
    <recommendedName>
        <fullName evidence="4">Type I restriction modification DNA specificity domain-containing protein</fullName>
    </recommendedName>
</protein>
<evidence type="ECO:0000256" key="1">
    <source>
        <dbReference type="ARBA" id="ARBA00010923"/>
    </source>
</evidence>
<dbReference type="GO" id="GO:0009307">
    <property type="term" value="P:DNA restriction-modification system"/>
    <property type="evidence" value="ECO:0007669"/>
    <property type="project" value="UniProtKB-KW"/>
</dbReference>
<name>A0A284VNH0_9EURY</name>
<dbReference type="OrthoDB" id="84651at2157"/>